<reference evidence="2 3" key="1">
    <citation type="journal article" date="2019" name="Nat. Med.">
        <title>A library of human gut bacterial isolates paired with longitudinal multiomics data enables mechanistic microbiome research.</title>
        <authorList>
            <person name="Poyet M."/>
            <person name="Groussin M."/>
            <person name="Gibbons S.M."/>
            <person name="Avila-Pacheco J."/>
            <person name="Jiang X."/>
            <person name="Kearney S.M."/>
            <person name="Perrotta A.R."/>
            <person name="Berdy B."/>
            <person name="Zhao S."/>
            <person name="Lieberman T.D."/>
            <person name="Swanson P.K."/>
            <person name="Smith M."/>
            <person name="Roesemann S."/>
            <person name="Alexander J.E."/>
            <person name="Rich S.A."/>
            <person name="Livny J."/>
            <person name="Vlamakis H."/>
            <person name="Clish C."/>
            <person name="Bullock K."/>
            <person name="Deik A."/>
            <person name="Scott J."/>
            <person name="Pierce K.A."/>
            <person name="Xavier R.J."/>
            <person name="Alm E.J."/>
        </authorList>
    </citation>
    <scope>NUCLEOTIDE SEQUENCE</scope>
    <source>
        <strain evidence="2">BIOML-A179</strain>
        <strain evidence="1 3">BIOML-A198</strain>
    </source>
</reference>
<name>A0A6G2CQM1_9FIRM</name>
<organism evidence="2">
    <name type="scientific">Turicibacter sanguinis</name>
    <dbReference type="NCBI Taxonomy" id="154288"/>
    <lineage>
        <taxon>Bacteria</taxon>
        <taxon>Bacillati</taxon>
        <taxon>Bacillota</taxon>
        <taxon>Erysipelotrichia</taxon>
        <taxon>Erysipelotrichales</taxon>
        <taxon>Turicibacteraceae</taxon>
        <taxon>Turicibacter</taxon>
    </lineage>
</organism>
<protein>
    <submittedName>
        <fullName evidence="2">Uncharacterized protein</fullName>
    </submittedName>
</protein>
<dbReference type="Proteomes" id="UP000487649">
    <property type="component" value="Unassembled WGS sequence"/>
</dbReference>
<dbReference type="Pfam" id="PF20458">
    <property type="entry name" value="DUF6711"/>
    <property type="match status" value="1"/>
</dbReference>
<gene>
    <name evidence="2" type="ORF">GMA64_10855</name>
    <name evidence="1" type="ORF">GMA92_14495</name>
</gene>
<dbReference type="RefSeq" id="WP_006783400.1">
    <property type="nucleotide sequence ID" value="NZ_RCYV01000017.1"/>
</dbReference>
<evidence type="ECO:0000313" key="3">
    <source>
        <dbReference type="Proteomes" id="UP000487649"/>
    </source>
</evidence>
<accession>A0A6G2CQM1</accession>
<sequence length="120" mass="13501">MRESFITINGVEFNPASCQFEYETLDGENAGRTLDGTMHRDVICTKISIKLEWNSISVSEMSRLLTALDSSLFTVRYFNPQQGGFMTGVFYCGNRSVPVYSFVNGQIKYDAGFSVNLIQQ</sequence>
<comment type="caution">
    <text evidence="2">The sequence shown here is derived from an EMBL/GenBank/DDBJ whole genome shotgun (WGS) entry which is preliminary data.</text>
</comment>
<dbReference type="InterPro" id="IPR046557">
    <property type="entry name" value="DUF6711"/>
</dbReference>
<evidence type="ECO:0000313" key="2">
    <source>
        <dbReference type="EMBL" id="MTL95029.1"/>
    </source>
</evidence>
<evidence type="ECO:0000313" key="1">
    <source>
        <dbReference type="EMBL" id="MTK22615.1"/>
    </source>
</evidence>
<proteinExistence type="predicted"/>
<dbReference type="EMBL" id="WMQV01000029">
    <property type="protein sequence ID" value="MTL95029.1"/>
    <property type="molecule type" value="Genomic_DNA"/>
</dbReference>
<dbReference type="AlphaFoldDB" id="A0A6G2CQM1"/>
<dbReference type="EMBL" id="WMQE01000045">
    <property type="protein sequence ID" value="MTK22615.1"/>
    <property type="molecule type" value="Genomic_DNA"/>
</dbReference>